<reference evidence="4 5" key="1">
    <citation type="submission" date="2011-11" db="EMBL/GenBank/DDBJ databases">
        <title>The Noncontiguous Finished genome of Desulfosporosinus youngiae DSM 17734.</title>
        <authorList>
            <consortium name="US DOE Joint Genome Institute (JGI-PGF)"/>
            <person name="Lucas S."/>
            <person name="Han J."/>
            <person name="Lapidus A."/>
            <person name="Cheng J.-F."/>
            <person name="Goodwin L."/>
            <person name="Pitluck S."/>
            <person name="Peters L."/>
            <person name="Ovchinnikova G."/>
            <person name="Lu M."/>
            <person name="Land M.L."/>
            <person name="Hauser L."/>
            <person name="Pester M."/>
            <person name="Spring S."/>
            <person name="Ollivier B."/>
            <person name="Rattei T."/>
            <person name="Klenk H.-P."/>
            <person name="Wagner M."/>
            <person name="Loy A."/>
            <person name="Woyke T.J."/>
        </authorList>
    </citation>
    <scope>NUCLEOTIDE SEQUENCE [LARGE SCALE GENOMIC DNA]</scope>
    <source>
        <strain evidence="4 5">DSM 17734</strain>
    </source>
</reference>
<dbReference type="InterPro" id="IPR000297">
    <property type="entry name" value="PPIase_PpiC"/>
</dbReference>
<dbReference type="InterPro" id="IPR046357">
    <property type="entry name" value="PPIase_dom_sf"/>
</dbReference>
<dbReference type="InterPro" id="IPR027304">
    <property type="entry name" value="Trigger_fact/SurA_dom_sf"/>
</dbReference>
<keyword evidence="2" id="KW-0472">Membrane</keyword>
<organism evidence="4 5">
    <name type="scientific">Desulfosporosinus youngiae DSM 17734</name>
    <dbReference type="NCBI Taxonomy" id="768710"/>
    <lineage>
        <taxon>Bacteria</taxon>
        <taxon>Bacillati</taxon>
        <taxon>Bacillota</taxon>
        <taxon>Clostridia</taxon>
        <taxon>Eubacteriales</taxon>
        <taxon>Desulfitobacteriaceae</taxon>
        <taxon>Desulfosporosinus</taxon>
    </lineage>
</organism>
<dbReference type="STRING" id="768710.DesyoDRAFT_0076"/>
<keyword evidence="1" id="KW-0697">Rotamase</keyword>
<name>H5XRP9_9FIRM</name>
<dbReference type="PANTHER" id="PTHR47245:SF2">
    <property type="entry name" value="PEPTIDYL-PROLYL CIS-TRANS ISOMERASE HP_0175-RELATED"/>
    <property type="match status" value="1"/>
</dbReference>
<dbReference type="AlphaFoldDB" id="H5XRP9"/>
<dbReference type="Pfam" id="PF13624">
    <property type="entry name" value="SurA_N_3"/>
    <property type="match status" value="1"/>
</dbReference>
<feature type="transmembrane region" description="Helical" evidence="2">
    <location>
        <begin position="20"/>
        <end position="40"/>
    </location>
</feature>
<dbReference type="GO" id="GO:0003755">
    <property type="term" value="F:peptidyl-prolyl cis-trans isomerase activity"/>
    <property type="evidence" value="ECO:0007669"/>
    <property type="project" value="UniProtKB-KW"/>
</dbReference>
<keyword evidence="2" id="KW-0812">Transmembrane</keyword>
<evidence type="ECO:0000313" key="4">
    <source>
        <dbReference type="EMBL" id="EHQ87308.1"/>
    </source>
</evidence>
<keyword evidence="2" id="KW-1133">Transmembrane helix</keyword>
<dbReference type="Gene3D" id="1.10.4030.10">
    <property type="entry name" value="Porin chaperone SurA, peptide-binding domain"/>
    <property type="match status" value="1"/>
</dbReference>
<dbReference type="Proteomes" id="UP000005104">
    <property type="component" value="Chromosome"/>
</dbReference>
<dbReference type="InterPro" id="IPR050245">
    <property type="entry name" value="PrsA_foldase"/>
</dbReference>
<dbReference type="SUPFAM" id="SSF109998">
    <property type="entry name" value="Triger factor/SurA peptide-binding domain-like"/>
    <property type="match status" value="1"/>
</dbReference>
<evidence type="ECO:0000313" key="5">
    <source>
        <dbReference type="Proteomes" id="UP000005104"/>
    </source>
</evidence>
<feature type="domain" description="PpiC" evidence="3">
    <location>
        <begin position="184"/>
        <end position="275"/>
    </location>
</feature>
<accession>H5XRP9</accession>
<dbReference type="PROSITE" id="PS50198">
    <property type="entry name" value="PPIC_PPIASE_2"/>
    <property type="match status" value="1"/>
</dbReference>
<proteinExistence type="predicted"/>
<sequence>MIYYSHVKLKGCVNMKKPRVGFVFGVLALMIMTTGCSSLVGGKWAVKVNETPILVKDYDVRVSEAQKVYEKQGMKFDTDQGKEALPQIKSMLLERMIEGELIAQEVKNLSLNSEDAKVKEQEEIIKKNMGNEATFQDTLKQQGMTEPELRNFLMVYEKVTGDVNVNETEVKAFFDKNISYYSQPESVKARHILVKTEDEAKAIIAQLSAGADFEQLAKEKSIEPGAKESGGDLGTFTKGRMVPEFEAAAFAQKVGTFSTAPVKTEFGYHVIKVEEHTVAAAPEYAKVQGQVGQDALNQAKDAKFQTYFDELRKNAKIEYSQGYKPAS</sequence>
<keyword evidence="1 4" id="KW-0413">Isomerase</keyword>
<dbReference type="eggNOG" id="COG0760">
    <property type="taxonomic scope" value="Bacteria"/>
</dbReference>
<dbReference type="SUPFAM" id="SSF54534">
    <property type="entry name" value="FKBP-like"/>
    <property type="match status" value="1"/>
</dbReference>
<evidence type="ECO:0000256" key="1">
    <source>
        <dbReference type="PROSITE-ProRule" id="PRU00278"/>
    </source>
</evidence>
<dbReference type="Pfam" id="PF13616">
    <property type="entry name" value="Rotamase_3"/>
    <property type="match status" value="1"/>
</dbReference>
<dbReference type="EMBL" id="CM001441">
    <property type="protein sequence ID" value="EHQ87308.1"/>
    <property type="molecule type" value="Genomic_DNA"/>
</dbReference>
<dbReference type="HOGENOM" id="CLU_034646_5_2_9"/>
<dbReference type="PANTHER" id="PTHR47245">
    <property type="entry name" value="PEPTIDYLPROLYL ISOMERASE"/>
    <property type="match status" value="1"/>
</dbReference>
<dbReference type="Gene3D" id="3.10.50.40">
    <property type="match status" value="1"/>
</dbReference>
<evidence type="ECO:0000259" key="3">
    <source>
        <dbReference type="PROSITE" id="PS50198"/>
    </source>
</evidence>
<keyword evidence="5" id="KW-1185">Reference proteome</keyword>
<protein>
    <submittedName>
        <fullName evidence="4">Parvulin-like peptidyl-prolyl isomerase</fullName>
    </submittedName>
</protein>
<gene>
    <name evidence="4" type="ORF">DesyoDRAFT_0076</name>
</gene>
<evidence type="ECO:0000256" key="2">
    <source>
        <dbReference type="SAM" id="Phobius"/>
    </source>
</evidence>